<sequence length="173" mass="19992">MDGIWGLLKMKLIEVPEALNCFFLQKFDSTTKKLIMIRLQKIEIKIVSLNKADMNFKMNFIALLINSLIESSSSGKANTHPLNYITKKTKINKIYWCSYLIECLVKTKKSFDPSSAISSFNGQSAYLVFLYVDSVKDELIKVDRKRPLICHWSTEKMKMRENCEKEELGDFGT</sequence>
<reference evidence="1 2" key="1">
    <citation type="journal article" date="2017" name="Nat. Commun.">
        <title>Genome assembly with in vitro proximity ligation data and whole-genome triplication in lettuce.</title>
        <authorList>
            <person name="Reyes-Chin-Wo S."/>
            <person name="Wang Z."/>
            <person name="Yang X."/>
            <person name="Kozik A."/>
            <person name="Arikit S."/>
            <person name="Song C."/>
            <person name="Xia L."/>
            <person name="Froenicke L."/>
            <person name="Lavelle D.O."/>
            <person name="Truco M.J."/>
            <person name="Xia R."/>
            <person name="Zhu S."/>
            <person name="Xu C."/>
            <person name="Xu H."/>
            <person name="Xu X."/>
            <person name="Cox K."/>
            <person name="Korf I."/>
            <person name="Meyers B.C."/>
            <person name="Michelmore R.W."/>
        </authorList>
    </citation>
    <scope>NUCLEOTIDE SEQUENCE [LARGE SCALE GENOMIC DNA]</scope>
    <source>
        <strain evidence="2">cv. Salinas</strain>
        <tissue evidence="1">Seedlings</tissue>
    </source>
</reference>
<gene>
    <name evidence="1" type="ORF">LSAT_V11C800440680</name>
</gene>
<proteinExistence type="predicted"/>
<accession>A0A9R1UMJ6</accession>
<evidence type="ECO:0000313" key="1">
    <source>
        <dbReference type="EMBL" id="KAJ0190417.1"/>
    </source>
</evidence>
<evidence type="ECO:0000313" key="2">
    <source>
        <dbReference type="Proteomes" id="UP000235145"/>
    </source>
</evidence>
<dbReference type="EMBL" id="NBSK02000008">
    <property type="protein sequence ID" value="KAJ0190417.1"/>
    <property type="molecule type" value="Genomic_DNA"/>
</dbReference>
<organism evidence="1 2">
    <name type="scientific">Lactuca sativa</name>
    <name type="common">Garden lettuce</name>
    <dbReference type="NCBI Taxonomy" id="4236"/>
    <lineage>
        <taxon>Eukaryota</taxon>
        <taxon>Viridiplantae</taxon>
        <taxon>Streptophyta</taxon>
        <taxon>Embryophyta</taxon>
        <taxon>Tracheophyta</taxon>
        <taxon>Spermatophyta</taxon>
        <taxon>Magnoliopsida</taxon>
        <taxon>eudicotyledons</taxon>
        <taxon>Gunneridae</taxon>
        <taxon>Pentapetalae</taxon>
        <taxon>asterids</taxon>
        <taxon>campanulids</taxon>
        <taxon>Asterales</taxon>
        <taxon>Asteraceae</taxon>
        <taxon>Cichorioideae</taxon>
        <taxon>Cichorieae</taxon>
        <taxon>Lactucinae</taxon>
        <taxon>Lactuca</taxon>
    </lineage>
</organism>
<dbReference type="PANTHER" id="PTHR34835">
    <property type="entry name" value="OS07G0283600 PROTEIN-RELATED"/>
    <property type="match status" value="1"/>
</dbReference>
<dbReference type="Proteomes" id="UP000235145">
    <property type="component" value="Unassembled WGS sequence"/>
</dbReference>
<keyword evidence="2" id="KW-1185">Reference proteome</keyword>
<protein>
    <submittedName>
        <fullName evidence="1">Uncharacterized protein</fullName>
    </submittedName>
</protein>
<dbReference type="AlphaFoldDB" id="A0A9R1UMJ6"/>
<dbReference type="PANTHER" id="PTHR34835:SF90">
    <property type="entry name" value="AMINOTRANSFERASE-LIKE PLANT MOBILE DOMAIN-CONTAINING PROTEIN"/>
    <property type="match status" value="1"/>
</dbReference>
<comment type="caution">
    <text evidence="1">The sequence shown here is derived from an EMBL/GenBank/DDBJ whole genome shotgun (WGS) entry which is preliminary data.</text>
</comment>
<name>A0A9R1UMJ6_LACSA</name>